<dbReference type="RefSeq" id="WP_342759398.1">
    <property type="nucleotide sequence ID" value="NZ_CP146256.1"/>
</dbReference>
<proteinExistence type="predicted"/>
<organism evidence="2 3">
    <name type="scientific">Kineothrix sedimenti</name>
    <dbReference type="NCBI Taxonomy" id="3123317"/>
    <lineage>
        <taxon>Bacteria</taxon>
        <taxon>Bacillati</taxon>
        <taxon>Bacillota</taxon>
        <taxon>Clostridia</taxon>
        <taxon>Lachnospirales</taxon>
        <taxon>Lachnospiraceae</taxon>
        <taxon>Kineothrix</taxon>
    </lineage>
</organism>
<protein>
    <recommendedName>
        <fullName evidence="4">Bacteriophage holin of superfamily 6 (Holin_LLH)</fullName>
    </recommendedName>
</protein>
<sequence length="117" mass="13168">MEFLINYWYVIVAVLAILVVIGVSVYKFAGLPTKEQITKIKEWLLYAVTVAESELGSNTGSLKLRAVYDMFVTKFPVVAKIVSFETFSTWVDEALEEMRKLLETNEAVKQLVDGGNV</sequence>
<reference evidence="2 3" key="1">
    <citation type="submission" date="2024-02" db="EMBL/GenBank/DDBJ databases">
        <title>Bacterial strain from lacustrine sediment.</title>
        <authorList>
            <person name="Petit C."/>
            <person name="Fadhlaoui K."/>
        </authorList>
    </citation>
    <scope>NUCLEOTIDE SEQUENCE [LARGE SCALE GENOMIC DNA]</scope>
    <source>
        <strain evidence="2 3">IPX-CK</strain>
    </source>
</reference>
<keyword evidence="3" id="KW-1185">Reference proteome</keyword>
<evidence type="ECO:0000256" key="1">
    <source>
        <dbReference type="SAM" id="Phobius"/>
    </source>
</evidence>
<name>A0ABZ3F2Y4_9FIRM</name>
<gene>
    <name evidence="2" type="ORF">V6984_08740</name>
</gene>
<evidence type="ECO:0008006" key="4">
    <source>
        <dbReference type="Google" id="ProtNLM"/>
    </source>
</evidence>
<keyword evidence="1" id="KW-0812">Transmembrane</keyword>
<evidence type="ECO:0000313" key="3">
    <source>
        <dbReference type="Proteomes" id="UP001451571"/>
    </source>
</evidence>
<dbReference type="EMBL" id="CP146256">
    <property type="protein sequence ID" value="XAH75824.1"/>
    <property type="molecule type" value="Genomic_DNA"/>
</dbReference>
<keyword evidence="1" id="KW-1133">Transmembrane helix</keyword>
<dbReference type="Proteomes" id="UP001451571">
    <property type="component" value="Chromosome"/>
</dbReference>
<keyword evidence="1" id="KW-0472">Membrane</keyword>
<evidence type="ECO:0000313" key="2">
    <source>
        <dbReference type="EMBL" id="XAH75824.1"/>
    </source>
</evidence>
<accession>A0ABZ3F2Y4</accession>
<feature type="transmembrane region" description="Helical" evidence="1">
    <location>
        <begin position="6"/>
        <end position="29"/>
    </location>
</feature>